<dbReference type="InterPro" id="IPR051910">
    <property type="entry name" value="ComF/GntX_DNA_util-trans"/>
</dbReference>
<accession>A0A1R0F8T1</accession>
<sequence>MSKAHYPDKRTFLKIGEQVMNLLFPPTCPGCGVFVEKTGTICPECWKQLHFITKPYCPVMGTPFTYDPGDGFLSGEAIEFPPPFARARSVVAHFGLARSLVTRLKYGDRTELAPFMAEWMTIAGKELIESADMIVPIPLHYRRFLKRTYNQATELSRNIAKRTGKPLQPFVLKRQKNTRQQVGLLKKARQRNMIGAFIVSEGEKVKIKDKHILLVDDVFTTGSTVRSATKALLRGGAKSVDVLTFSRVLPEMYEDPSS</sequence>
<evidence type="ECO:0000259" key="2">
    <source>
        <dbReference type="Pfam" id="PF00156"/>
    </source>
</evidence>
<dbReference type="Pfam" id="PF00156">
    <property type="entry name" value="Pribosyltran"/>
    <property type="match status" value="1"/>
</dbReference>
<dbReference type="SUPFAM" id="SSF53271">
    <property type="entry name" value="PRTase-like"/>
    <property type="match status" value="1"/>
</dbReference>
<evidence type="ECO:0000256" key="1">
    <source>
        <dbReference type="ARBA" id="ARBA00008007"/>
    </source>
</evidence>
<dbReference type="Gene3D" id="3.40.50.2020">
    <property type="match status" value="1"/>
</dbReference>
<dbReference type="InterPro" id="IPR000836">
    <property type="entry name" value="PRTase_dom"/>
</dbReference>
<dbReference type="AlphaFoldDB" id="A0A1R0F8T1"/>
<proteinExistence type="inferred from homology"/>
<dbReference type="CDD" id="cd06223">
    <property type="entry name" value="PRTases_typeI"/>
    <property type="match status" value="1"/>
</dbReference>
<dbReference type="PANTHER" id="PTHR47505:SF1">
    <property type="entry name" value="DNA UTILIZATION PROTEIN YHGH"/>
    <property type="match status" value="1"/>
</dbReference>
<name>A0A1R0F8T1_9HYPH</name>
<protein>
    <submittedName>
        <fullName evidence="4">ComF family protein</fullName>
    </submittedName>
</protein>
<evidence type="ECO:0000313" key="5">
    <source>
        <dbReference type="Proteomes" id="UP000187344"/>
    </source>
</evidence>
<keyword evidence="5" id="KW-1185">Reference proteome</keyword>
<dbReference type="Proteomes" id="UP000187344">
    <property type="component" value="Unassembled WGS sequence"/>
</dbReference>
<dbReference type="InterPro" id="IPR029057">
    <property type="entry name" value="PRTase-like"/>
</dbReference>
<dbReference type="EMBL" id="LXYT01000002">
    <property type="protein sequence ID" value="OLY43339.1"/>
    <property type="molecule type" value="Genomic_DNA"/>
</dbReference>
<comment type="caution">
    <text evidence="4">The sequence shown here is derived from an EMBL/GenBank/DDBJ whole genome shotgun (WGS) entry which is preliminary data.</text>
</comment>
<evidence type="ECO:0000313" key="4">
    <source>
        <dbReference type="EMBL" id="OLY43339.1"/>
    </source>
</evidence>
<comment type="similarity">
    <text evidence="1">Belongs to the ComF/GntX family.</text>
</comment>
<reference evidence="4 5" key="1">
    <citation type="submission" date="2016-12" db="EMBL/GenBank/DDBJ databases">
        <title>Comparative genomics of Bartonella apis.</title>
        <authorList>
            <person name="Engel P."/>
        </authorList>
    </citation>
    <scope>NUCLEOTIDE SEQUENCE [LARGE SCALE GENOMIC DNA]</scope>
    <source>
        <strain evidence="4 5">PEB0149</strain>
    </source>
</reference>
<gene>
    <name evidence="4" type="ORF">PEB0149_007650</name>
</gene>
<organism evidence="4 5">
    <name type="scientific">Bartonella apis</name>
    <dbReference type="NCBI Taxonomy" id="1686310"/>
    <lineage>
        <taxon>Bacteria</taxon>
        <taxon>Pseudomonadati</taxon>
        <taxon>Pseudomonadota</taxon>
        <taxon>Alphaproteobacteria</taxon>
        <taxon>Hyphomicrobiales</taxon>
        <taxon>Bartonellaceae</taxon>
        <taxon>Bartonella</taxon>
    </lineage>
</organism>
<feature type="domain" description="Double zinc ribbon" evidence="3">
    <location>
        <begin position="19"/>
        <end position="66"/>
    </location>
</feature>
<feature type="domain" description="Phosphoribosyltransferase" evidence="2">
    <location>
        <begin position="164"/>
        <end position="244"/>
    </location>
</feature>
<dbReference type="InterPro" id="IPR044005">
    <property type="entry name" value="DZR_2"/>
</dbReference>
<dbReference type="PANTHER" id="PTHR47505">
    <property type="entry name" value="DNA UTILIZATION PROTEIN YHGH"/>
    <property type="match status" value="1"/>
</dbReference>
<dbReference type="Pfam" id="PF18912">
    <property type="entry name" value="DZR_2"/>
    <property type="match status" value="1"/>
</dbReference>
<evidence type="ECO:0000259" key="3">
    <source>
        <dbReference type="Pfam" id="PF18912"/>
    </source>
</evidence>